<comment type="caution">
    <text evidence="1">The sequence shown here is derived from an EMBL/GenBank/DDBJ whole genome shotgun (WGS) entry which is preliminary data.</text>
</comment>
<keyword evidence="2" id="KW-1185">Reference proteome</keyword>
<reference evidence="1 2" key="1">
    <citation type="submission" date="2018-08" db="EMBL/GenBank/DDBJ databases">
        <title>A genome reference for cultivated species of the human gut microbiota.</title>
        <authorList>
            <person name="Zou Y."/>
            <person name="Xue W."/>
            <person name="Luo G."/>
        </authorList>
    </citation>
    <scope>NUCLEOTIDE SEQUENCE [LARGE SCALE GENOMIC DNA]</scope>
    <source>
        <strain evidence="1 2">AM07-24</strain>
    </source>
</reference>
<protein>
    <submittedName>
        <fullName evidence="1">Uncharacterized protein</fullName>
    </submittedName>
</protein>
<name>A0A415E7I9_9FIRM</name>
<dbReference type="Proteomes" id="UP000284841">
    <property type="component" value="Unassembled WGS sequence"/>
</dbReference>
<evidence type="ECO:0000313" key="1">
    <source>
        <dbReference type="EMBL" id="RHJ89721.1"/>
    </source>
</evidence>
<evidence type="ECO:0000313" key="2">
    <source>
        <dbReference type="Proteomes" id="UP000284841"/>
    </source>
</evidence>
<proteinExistence type="predicted"/>
<sequence>MAISEKSCKSESAQIFVFDEETLGLELRKGAGETGFPCIEEAPPLKPRTQGLKSICVAAEGWLLFSPRDKR</sequence>
<gene>
    <name evidence="1" type="ORF">DW099_03930</name>
</gene>
<dbReference type="AlphaFoldDB" id="A0A415E7I9"/>
<dbReference type="EMBL" id="QRMS01000001">
    <property type="protein sequence ID" value="RHJ89721.1"/>
    <property type="molecule type" value="Genomic_DNA"/>
</dbReference>
<accession>A0A415E7I9</accession>
<organism evidence="1 2">
    <name type="scientific">Emergencia timonensis</name>
    <dbReference type="NCBI Taxonomy" id="1776384"/>
    <lineage>
        <taxon>Bacteria</taxon>
        <taxon>Bacillati</taxon>
        <taxon>Bacillota</taxon>
        <taxon>Clostridia</taxon>
        <taxon>Peptostreptococcales</taxon>
        <taxon>Anaerovoracaceae</taxon>
        <taxon>Emergencia</taxon>
    </lineage>
</organism>